<protein>
    <submittedName>
        <fullName evidence="1">Sigma-70 family RNA polymerase sigma factor</fullName>
    </submittedName>
</protein>
<dbReference type="InterPro" id="IPR011745">
    <property type="entry name" value="RNA_pol_sigma70_MYXXA"/>
</dbReference>
<dbReference type="InterPro" id="IPR014284">
    <property type="entry name" value="RNA_pol_sigma-70_dom"/>
</dbReference>
<dbReference type="Gene3D" id="1.10.10.10">
    <property type="entry name" value="Winged helix-like DNA-binding domain superfamily/Winged helix DNA-binding domain"/>
    <property type="match status" value="1"/>
</dbReference>
<name>A0ABY9X9Z2_9BACT</name>
<evidence type="ECO:0000313" key="2">
    <source>
        <dbReference type="Proteomes" id="UP001611383"/>
    </source>
</evidence>
<dbReference type="NCBIfam" id="TIGR03001">
    <property type="entry name" value="Sig-70_gmx1"/>
    <property type="match status" value="1"/>
</dbReference>
<gene>
    <name evidence="1" type="ORF">F0U60_02685</name>
</gene>
<dbReference type="NCBIfam" id="TIGR02937">
    <property type="entry name" value="sigma70-ECF"/>
    <property type="match status" value="1"/>
</dbReference>
<dbReference type="SUPFAM" id="SSF88659">
    <property type="entry name" value="Sigma3 and sigma4 domains of RNA polymerase sigma factors"/>
    <property type="match status" value="1"/>
</dbReference>
<reference evidence="1 2" key="1">
    <citation type="submission" date="2019-08" db="EMBL/GenBank/DDBJ databases">
        <title>Archangium and Cystobacter genomes.</title>
        <authorList>
            <person name="Chen I.-C.K."/>
            <person name="Wielgoss S."/>
        </authorList>
    </citation>
    <scope>NUCLEOTIDE SEQUENCE [LARGE SCALE GENOMIC DNA]</scope>
    <source>
        <strain evidence="1 2">Cbm 6</strain>
    </source>
</reference>
<keyword evidence="2" id="KW-1185">Reference proteome</keyword>
<organism evidence="1 2">
    <name type="scientific">Archangium minus</name>
    <dbReference type="NCBI Taxonomy" id="83450"/>
    <lineage>
        <taxon>Bacteria</taxon>
        <taxon>Pseudomonadati</taxon>
        <taxon>Myxococcota</taxon>
        <taxon>Myxococcia</taxon>
        <taxon>Myxococcales</taxon>
        <taxon>Cystobacterineae</taxon>
        <taxon>Archangiaceae</taxon>
        <taxon>Archangium</taxon>
    </lineage>
</organism>
<sequence length="280" mass="31271">MSFPGDFEGQLRWAWDVGRASWPRVSLPADVFVRHLAQLFLNSEGRPLAPRIDQLALGDLYLACACVHDLPGSIERLERHYLAKLPALLGGLKQPAVVLDDVCQSVRIHLLVGTSEAGPRLVDYTGRGALLSWIRVIAVRMALKQGSSCRETSDENVFAALEAFPAGGVDVDLELIKRRYRHEFRQAVRESFAALPSPQRHQLQLHFIDGLSTTQMGALFRVNQSTISRWLKSARQAVFEDTKRRLRERLGLSSMEFTSLLTAIESHFDLGLSQVLGEEG</sequence>
<dbReference type="InterPro" id="IPR036388">
    <property type="entry name" value="WH-like_DNA-bd_sf"/>
</dbReference>
<dbReference type="Proteomes" id="UP001611383">
    <property type="component" value="Chromosome"/>
</dbReference>
<evidence type="ECO:0000313" key="1">
    <source>
        <dbReference type="EMBL" id="WNG52186.1"/>
    </source>
</evidence>
<accession>A0ABY9X9Z2</accession>
<proteinExistence type="predicted"/>
<dbReference type="EMBL" id="CP043494">
    <property type="protein sequence ID" value="WNG52186.1"/>
    <property type="molecule type" value="Genomic_DNA"/>
</dbReference>
<dbReference type="InterPro" id="IPR013324">
    <property type="entry name" value="RNA_pol_sigma_r3/r4-like"/>
</dbReference>